<dbReference type="Proteomes" id="UP000436088">
    <property type="component" value="Unassembled WGS sequence"/>
</dbReference>
<dbReference type="GO" id="GO:0005737">
    <property type="term" value="C:cytoplasm"/>
    <property type="evidence" value="ECO:0007669"/>
    <property type="project" value="TreeGrafter"/>
</dbReference>
<gene>
    <name evidence="2" type="ORF">F3Y22_tig00117034pilonHSYRG00690</name>
</gene>
<dbReference type="GO" id="GO:0072318">
    <property type="term" value="P:clathrin coat disassembly"/>
    <property type="evidence" value="ECO:0007669"/>
    <property type="project" value="TreeGrafter"/>
</dbReference>
<accession>A0A6A2X9J1</accession>
<evidence type="ECO:0000313" key="2">
    <source>
        <dbReference type="EMBL" id="KAE8655079.1"/>
    </source>
</evidence>
<organism evidence="2 3">
    <name type="scientific">Hibiscus syriacus</name>
    <name type="common">Rose of Sharon</name>
    <dbReference type="NCBI Taxonomy" id="106335"/>
    <lineage>
        <taxon>Eukaryota</taxon>
        <taxon>Viridiplantae</taxon>
        <taxon>Streptophyta</taxon>
        <taxon>Embryophyta</taxon>
        <taxon>Tracheophyta</taxon>
        <taxon>Spermatophyta</taxon>
        <taxon>Magnoliopsida</taxon>
        <taxon>eudicotyledons</taxon>
        <taxon>Gunneridae</taxon>
        <taxon>Pentapetalae</taxon>
        <taxon>rosids</taxon>
        <taxon>malvids</taxon>
        <taxon>Malvales</taxon>
        <taxon>Malvaceae</taxon>
        <taxon>Malvoideae</taxon>
        <taxon>Hibiscus</taxon>
    </lineage>
</organism>
<reference evidence="2" key="1">
    <citation type="submission" date="2019-09" db="EMBL/GenBank/DDBJ databases">
        <title>Draft genome information of white flower Hibiscus syriacus.</title>
        <authorList>
            <person name="Kim Y.-M."/>
        </authorList>
    </citation>
    <scope>NUCLEOTIDE SEQUENCE [LARGE SCALE GENOMIC DNA]</scope>
    <source>
        <strain evidence="2">YM2019G1</strain>
    </source>
</reference>
<dbReference type="GO" id="GO:0030276">
    <property type="term" value="F:clathrin binding"/>
    <property type="evidence" value="ECO:0007669"/>
    <property type="project" value="TreeGrafter"/>
</dbReference>
<feature type="region of interest" description="Disordered" evidence="1">
    <location>
        <begin position="1"/>
        <end position="20"/>
    </location>
</feature>
<dbReference type="PANTHER" id="PTHR23172:SF87">
    <property type="entry name" value="CHAPERONE DNAJ-DOMAIN SUPERFAMILY PROTEIN"/>
    <property type="match status" value="1"/>
</dbReference>
<proteinExistence type="predicted"/>
<name>A0A6A2X9J1_HIBSY</name>
<dbReference type="GO" id="GO:0072583">
    <property type="term" value="P:clathrin-dependent endocytosis"/>
    <property type="evidence" value="ECO:0007669"/>
    <property type="project" value="TreeGrafter"/>
</dbReference>
<protein>
    <submittedName>
        <fullName evidence="2">Uncharacterized protein</fullName>
    </submittedName>
</protein>
<dbReference type="AlphaFoldDB" id="A0A6A2X9J1"/>
<evidence type="ECO:0000313" key="3">
    <source>
        <dbReference type="Proteomes" id="UP000436088"/>
    </source>
</evidence>
<keyword evidence="3" id="KW-1185">Reference proteome</keyword>
<sequence length="160" mass="18099">MENLSHSRKPSRDVSVATLNKQRTSCNDTTNFSSKTMYDDVFSGPPKFGTYSGTAFSPRPEDYTEIFGGFRASRGASIPVLNLPLVDDNDEVVFYARNPRFNYGEVFGRFHDFAASYEELMRSANGDDDHDCDSGSSDEAWNSYCTESVEFYSYFLALRF</sequence>
<dbReference type="PANTHER" id="PTHR23172">
    <property type="entry name" value="AUXILIN/CYCLIN G-ASSOCIATED KINASE-RELATED"/>
    <property type="match status" value="1"/>
</dbReference>
<comment type="caution">
    <text evidence="2">The sequence shown here is derived from an EMBL/GenBank/DDBJ whole genome shotgun (WGS) entry which is preliminary data.</text>
</comment>
<evidence type="ECO:0000256" key="1">
    <source>
        <dbReference type="SAM" id="MobiDB-lite"/>
    </source>
</evidence>
<dbReference type="GO" id="GO:0031982">
    <property type="term" value="C:vesicle"/>
    <property type="evidence" value="ECO:0007669"/>
    <property type="project" value="TreeGrafter"/>
</dbReference>
<dbReference type="EMBL" id="VEPZ02001782">
    <property type="protein sequence ID" value="KAE8655079.1"/>
    <property type="molecule type" value="Genomic_DNA"/>
</dbReference>